<dbReference type="InterPro" id="IPR036188">
    <property type="entry name" value="FAD/NAD-bd_sf"/>
</dbReference>
<dbReference type="AlphaFoldDB" id="A0A6I3L1D6"/>
<keyword evidence="2" id="KW-0472">Membrane</keyword>
<proteinExistence type="predicted"/>
<evidence type="ECO:0000313" key="4">
    <source>
        <dbReference type="Proteomes" id="UP000432464"/>
    </source>
</evidence>
<keyword evidence="2" id="KW-1133">Transmembrane helix</keyword>
<dbReference type="InterPro" id="IPR051209">
    <property type="entry name" value="FAD-bind_Monooxygenase_sf"/>
</dbReference>
<protein>
    <submittedName>
        <fullName evidence="3">NAD(P)-binding protein</fullName>
    </submittedName>
</protein>
<dbReference type="PANTHER" id="PTHR42877:SF5">
    <property type="entry name" value="L-ORNITHINE N(5)-MONOOXYGENASE-RELATED"/>
    <property type="match status" value="1"/>
</dbReference>
<evidence type="ECO:0000256" key="2">
    <source>
        <dbReference type="SAM" id="Phobius"/>
    </source>
</evidence>
<dbReference type="PANTHER" id="PTHR42877">
    <property type="entry name" value="L-ORNITHINE N(5)-MONOOXYGENASE-RELATED"/>
    <property type="match status" value="1"/>
</dbReference>
<keyword evidence="2" id="KW-0812">Transmembrane</keyword>
<reference evidence="3 4" key="1">
    <citation type="submission" date="2019-11" db="EMBL/GenBank/DDBJ databases">
        <title>Nocardia sp. nov. CT2-14 isolated from soil.</title>
        <authorList>
            <person name="Kanchanasin P."/>
            <person name="Tanasupawat S."/>
            <person name="Yuki M."/>
            <person name="Kudo T."/>
        </authorList>
    </citation>
    <scope>NUCLEOTIDE SEQUENCE [LARGE SCALE GENOMIC DNA]</scope>
    <source>
        <strain evidence="3 4">CT2-14</strain>
    </source>
</reference>
<feature type="region of interest" description="Disordered" evidence="1">
    <location>
        <begin position="120"/>
        <end position="141"/>
    </location>
</feature>
<dbReference type="SUPFAM" id="SSF51905">
    <property type="entry name" value="FAD/NAD(P)-binding domain"/>
    <property type="match status" value="1"/>
</dbReference>
<gene>
    <name evidence="3" type="ORF">GLP40_17805</name>
</gene>
<dbReference type="PRINTS" id="PR00419">
    <property type="entry name" value="ADXRDTASE"/>
</dbReference>
<dbReference type="Gene3D" id="3.50.50.60">
    <property type="entry name" value="FAD/NAD(P)-binding domain"/>
    <property type="match status" value="1"/>
</dbReference>
<dbReference type="Pfam" id="PF13450">
    <property type="entry name" value="NAD_binding_8"/>
    <property type="match status" value="1"/>
</dbReference>
<organism evidence="3 4">
    <name type="scientific">Nocardia aurantiaca</name>
    <dbReference type="NCBI Taxonomy" id="2675850"/>
    <lineage>
        <taxon>Bacteria</taxon>
        <taxon>Bacillati</taxon>
        <taxon>Actinomycetota</taxon>
        <taxon>Actinomycetes</taxon>
        <taxon>Mycobacteriales</taxon>
        <taxon>Nocardiaceae</taxon>
        <taxon>Nocardia</taxon>
    </lineage>
</organism>
<feature type="transmembrane region" description="Helical" evidence="2">
    <location>
        <begin position="12"/>
        <end position="32"/>
    </location>
</feature>
<evidence type="ECO:0000256" key="1">
    <source>
        <dbReference type="SAM" id="MobiDB-lite"/>
    </source>
</evidence>
<accession>A0A6I3L1D6</accession>
<dbReference type="Proteomes" id="UP000432464">
    <property type="component" value="Unassembled WGS sequence"/>
</dbReference>
<dbReference type="EMBL" id="WMBB01000008">
    <property type="protein sequence ID" value="MTE14610.1"/>
    <property type="molecule type" value="Genomic_DNA"/>
</dbReference>
<comment type="caution">
    <text evidence="3">The sequence shown here is derived from an EMBL/GenBank/DDBJ whole genome shotgun (WGS) entry which is preliminary data.</text>
</comment>
<sequence>MATSSPAPSTPQIVTVAIIGAGFGGLGTAVALKEQGIDDFVLFERAEDVGGTWQANTYPGAQCDIPSILYSFSFAPNPDWSRLYPLQPEIQAYLRTVAERFQIIPHIRFGHEVTDATWNDDTTQLGPGRVMDRRPLSTTRQ</sequence>
<evidence type="ECO:0000313" key="3">
    <source>
        <dbReference type="EMBL" id="MTE14610.1"/>
    </source>
</evidence>
<name>A0A6I3L1D6_9NOCA</name>
<keyword evidence="4" id="KW-1185">Reference proteome</keyword>